<dbReference type="EMBL" id="GDQN01000691">
    <property type="protein sequence ID" value="JAT90363.1"/>
    <property type="molecule type" value="Transcribed_RNA"/>
</dbReference>
<reference evidence="1" key="1">
    <citation type="submission" date="2015-09" db="EMBL/GenBank/DDBJ databases">
        <title>De novo assembly of Pectinophora gossypiella (Pink Bollworm) gut transcriptome.</title>
        <authorList>
            <person name="Tassone E.E."/>
        </authorList>
    </citation>
    <scope>NUCLEOTIDE SEQUENCE</scope>
</reference>
<protein>
    <submittedName>
        <fullName evidence="1">Uncharacterized protein</fullName>
    </submittedName>
</protein>
<evidence type="ECO:0000313" key="1">
    <source>
        <dbReference type="EMBL" id="JAT90363.1"/>
    </source>
</evidence>
<proteinExistence type="predicted"/>
<sequence>SSGDVNGMVMMKSITGYPNILVKEKQATRFEYSISLQSIPEKNISMNDVYVYCFQANPRPGVAAADVVQAAADGAGHQEGARRVHHHTLRAARALAGSCKLTTRPAAAADTSRKCLFTLALKTPRLNCYVT</sequence>
<dbReference type="AlphaFoldDB" id="A0A1E1WTK6"/>
<feature type="non-terminal residue" evidence="1">
    <location>
        <position position="1"/>
    </location>
</feature>
<organism evidence="1">
    <name type="scientific">Pectinophora gossypiella</name>
    <name type="common">Cotton pink bollworm</name>
    <name type="synonym">Depressaria gossypiella</name>
    <dbReference type="NCBI Taxonomy" id="13191"/>
    <lineage>
        <taxon>Eukaryota</taxon>
        <taxon>Metazoa</taxon>
        <taxon>Ecdysozoa</taxon>
        <taxon>Arthropoda</taxon>
        <taxon>Hexapoda</taxon>
        <taxon>Insecta</taxon>
        <taxon>Pterygota</taxon>
        <taxon>Neoptera</taxon>
        <taxon>Endopterygota</taxon>
        <taxon>Lepidoptera</taxon>
        <taxon>Glossata</taxon>
        <taxon>Ditrysia</taxon>
        <taxon>Gelechioidea</taxon>
        <taxon>Gelechiidae</taxon>
        <taxon>Apatetrinae</taxon>
        <taxon>Pectinophora</taxon>
    </lineage>
</organism>
<accession>A0A1E1WTK6</accession>
<name>A0A1E1WTK6_PECGO</name>
<gene>
    <name evidence="1" type="ORF">g.11512</name>
</gene>